<comment type="caution">
    <text evidence="1">The sequence shown here is derived from an EMBL/GenBank/DDBJ whole genome shotgun (WGS) entry which is preliminary data.</text>
</comment>
<name>A0A2N0QIS0_9GLOM</name>
<evidence type="ECO:0000313" key="2">
    <source>
        <dbReference type="Proteomes" id="UP000232688"/>
    </source>
</evidence>
<protein>
    <submittedName>
        <fullName evidence="1">Uncharacterized protein</fullName>
    </submittedName>
</protein>
<reference evidence="1 2" key="2">
    <citation type="submission" date="2017-10" db="EMBL/GenBank/DDBJ databases">
        <title>Genome analyses suggest a sexual origin of heterokaryosis in a supposedly ancient asexual fungus.</title>
        <authorList>
            <person name="Corradi N."/>
            <person name="Sedzielewska K."/>
            <person name="Noel J."/>
            <person name="Charron P."/>
            <person name="Farinelli L."/>
            <person name="Marton T."/>
            <person name="Kruger M."/>
            <person name="Pelin A."/>
            <person name="Brachmann A."/>
            <person name="Corradi N."/>
        </authorList>
    </citation>
    <scope>NUCLEOTIDE SEQUENCE [LARGE SCALE GENOMIC DNA]</scope>
    <source>
        <strain evidence="1 2">A1</strain>
    </source>
</reference>
<dbReference type="AlphaFoldDB" id="A0A2N0QIS0"/>
<dbReference type="VEuPathDB" id="FungiDB:RhiirA1_484899"/>
<accession>A0A2N0QIS0</accession>
<gene>
    <name evidence="1" type="ORF">RhiirA1_484899</name>
</gene>
<dbReference type="EMBL" id="LLXH01008650">
    <property type="protein sequence ID" value="PKC50959.1"/>
    <property type="molecule type" value="Genomic_DNA"/>
</dbReference>
<proteinExistence type="predicted"/>
<dbReference type="InterPro" id="IPR043138">
    <property type="entry name" value="GGT_lsub"/>
</dbReference>
<reference evidence="1 2" key="1">
    <citation type="submission" date="2017-10" db="EMBL/GenBank/DDBJ databases">
        <title>Extensive intraspecific genome diversity in a model arbuscular mycorrhizal fungus.</title>
        <authorList>
            <person name="Chen E.C.H."/>
            <person name="Morin E."/>
            <person name="Baudet D."/>
            <person name="Noel J."/>
            <person name="Ndikumana S."/>
            <person name="Charron P."/>
            <person name="St-Onge C."/>
            <person name="Giorgi J."/>
            <person name="Grigoriev I.V."/>
            <person name="Roux C."/>
            <person name="Martin F.M."/>
            <person name="Corradi N."/>
        </authorList>
    </citation>
    <scope>NUCLEOTIDE SEQUENCE [LARGE SCALE GENOMIC DNA]</scope>
    <source>
        <strain evidence="1 2">A1</strain>
    </source>
</reference>
<sequence>MDRDQYLTDPEFSDIPIKELLSSERGLVFAEKIKEHHLASELALLDYLP</sequence>
<evidence type="ECO:0000313" key="1">
    <source>
        <dbReference type="EMBL" id="PKC50959.1"/>
    </source>
</evidence>
<dbReference type="Gene3D" id="1.10.246.130">
    <property type="match status" value="1"/>
</dbReference>
<dbReference type="Proteomes" id="UP000232688">
    <property type="component" value="Unassembled WGS sequence"/>
</dbReference>
<organism evidence="1 2">
    <name type="scientific">Rhizophagus irregularis</name>
    <dbReference type="NCBI Taxonomy" id="588596"/>
    <lineage>
        <taxon>Eukaryota</taxon>
        <taxon>Fungi</taxon>
        <taxon>Fungi incertae sedis</taxon>
        <taxon>Mucoromycota</taxon>
        <taxon>Glomeromycotina</taxon>
        <taxon>Glomeromycetes</taxon>
        <taxon>Glomerales</taxon>
        <taxon>Glomeraceae</taxon>
        <taxon>Rhizophagus</taxon>
    </lineage>
</organism>